<organism evidence="3 4">
    <name type="scientific">Heracleum sosnowskyi</name>
    <dbReference type="NCBI Taxonomy" id="360622"/>
    <lineage>
        <taxon>Eukaryota</taxon>
        <taxon>Viridiplantae</taxon>
        <taxon>Streptophyta</taxon>
        <taxon>Embryophyta</taxon>
        <taxon>Tracheophyta</taxon>
        <taxon>Spermatophyta</taxon>
        <taxon>Magnoliopsida</taxon>
        <taxon>eudicotyledons</taxon>
        <taxon>Gunneridae</taxon>
        <taxon>Pentapetalae</taxon>
        <taxon>asterids</taxon>
        <taxon>campanulids</taxon>
        <taxon>Apiales</taxon>
        <taxon>Apiaceae</taxon>
        <taxon>Apioideae</taxon>
        <taxon>apioid superclade</taxon>
        <taxon>Tordylieae</taxon>
        <taxon>Tordyliinae</taxon>
        <taxon>Heracleum</taxon>
    </lineage>
</organism>
<comment type="similarity">
    <text evidence="1">Belongs to the TUB family.</text>
</comment>
<proteinExistence type="inferred from homology"/>
<dbReference type="PANTHER" id="PTHR16517">
    <property type="entry name" value="TUBBY-RELATED"/>
    <property type="match status" value="1"/>
</dbReference>
<evidence type="ECO:0000313" key="4">
    <source>
        <dbReference type="Proteomes" id="UP001237642"/>
    </source>
</evidence>
<gene>
    <name evidence="3" type="ORF">POM88_008778</name>
</gene>
<keyword evidence="4" id="KW-1185">Reference proteome</keyword>
<reference evidence="3" key="2">
    <citation type="submission" date="2023-05" db="EMBL/GenBank/DDBJ databases">
        <authorList>
            <person name="Schelkunov M.I."/>
        </authorList>
    </citation>
    <scope>NUCLEOTIDE SEQUENCE</scope>
    <source>
        <strain evidence="3">Hsosn_3</strain>
        <tissue evidence="3">Leaf</tissue>
    </source>
</reference>
<dbReference type="Proteomes" id="UP001237642">
    <property type="component" value="Unassembled WGS sequence"/>
</dbReference>
<dbReference type="SUPFAM" id="SSF54518">
    <property type="entry name" value="Tubby C-terminal domain-like"/>
    <property type="match status" value="1"/>
</dbReference>
<dbReference type="Gene3D" id="3.20.90.10">
    <property type="entry name" value="Tubby Protein, Chain A"/>
    <property type="match status" value="1"/>
</dbReference>
<name>A0AAD8J6V1_9APIA</name>
<dbReference type="Pfam" id="PF01167">
    <property type="entry name" value="Tub"/>
    <property type="match status" value="1"/>
</dbReference>
<dbReference type="AlphaFoldDB" id="A0AAD8J6V1"/>
<sequence length="116" mass="13544">MKAWVPKHQSMQLKNTTQVQHINGLPKDWEEKMDKVHQLFSRIPHYNSNTKQYALDFRERRGENGLKIKSSVKNFQLTLEKHGRHAILQLGRQKHGRVGKFCICLASIDSKLCCTM</sequence>
<dbReference type="PANTHER" id="PTHR16517:SF131">
    <property type="entry name" value="TUBBY-LIKE PROTEIN 8"/>
    <property type="match status" value="1"/>
</dbReference>
<reference evidence="3" key="1">
    <citation type="submission" date="2023-02" db="EMBL/GenBank/DDBJ databases">
        <title>Genome of toxic invasive species Heracleum sosnowskyi carries increased number of genes despite the absence of recent whole-genome duplications.</title>
        <authorList>
            <person name="Schelkunov M."/>
            <person name="Shtratnikova V."/>
            <person name="Makarenko M."/>
            <person name="Klepikova A."/>
            <person name="Omelchenko D."/>
            <person name="Novikova G."/>
            <person name="Obukhova E."/>
            <person name="Bogdanov V."/>
            <person name="Penin A."/>
            <person name="Logacheva M."/>
        </authorList>
    </citation>
    <scope>NUCLEOTIDE SEQUENCE</scope>
    <source>
        <strain evidence="3">Hsosn_3</strain>
        <tissue evidence="3">Leaf</tissue>
    </source>
</reference>
<feature type="domain" description="Tubby C-terminal" evidence="2">
    <location>
        <begin position="1"/>
        <end position="94"/>
    </location>
</feature>
<dbReference type="InterPro" id="IPR025659">
    <property type="entry name" value="Tubby-like_C"/>
</dbReference>
<accession>A0AAD8J6V1</accession>
<evidence type="ECO:0000256" key="1">
    <source>
        <dbReference type="ARBA" id="ARBA00007129"/>
    </source>
</evidence>
<dbReference type="EMBL" id="JAUIZM010000002">
    <property type="protein sequence ID" value="KAK1398915.1"/>
    <property type="molecule type" value="Genomic_DNA"/>
</dbReference>
<protein>
    <submittedName>
        <fullName evidence="3">Tub domain-containing protein</fullName>
    </submittedName>
</protein>
<evidence type="ECO:0000259" key="2">
    <source>
        <dbReference type="Pfam" id="PF01167"/>
    </source>
</evidence>
<evidence type="ECO:0000313" key="3">
    <source>
        <dbReference type="EMBL" id="KAK1398915.1"/>
    </source>
</evidence>
<dbReference type="InterPro" id="IPR000007">
    <property type="entry name" value="Tubby_C"/>
</dbReference>
<comment type="caution">
    <text evidence="3">The sequence shown here is derived from an EMBL/GenBank/DDBJ whole genome shotgun (WGS) entry which is preliminary data.</text>
</comment>